<protein>
    <submittedName>
        <fullName evidence="3">LytTR family DNA-binding domain-containing protein</fullName>
    </submittedName>
</protein>
<keyword evidence="4" id="KW-1185">Reference proteome</keyword>
<dbReference type="Proteomes" id="UP001171916">
    <property type="component" value="Unassembled WGS sequence"/>
</dbReference>
<accession>A0ABT7Y7S1</accession>
<sequence length="257" mass="29905">MKILLAEDEPLALKKIKIILERNFPHFEIFETVESVAEFEDAINSNDNYDLLLCDIHLADGLVFEALSRVSITCPIIFITAYDSYSLEAFNHFCLDYILKPIDEDRLIEAFSKYDRLRNDSSTPKVDTSVFEQILRNYTSKNYKKRFLAKFGSKFKFIPTEEISCFYSKDGITYLMKIGSTQKFIVDYNLNVLVEELLDPLKFYRINRSVIIHLDGLMEMRPYTNGRLSLTIDGPNLEDALVVAREKVSDFKNWINQ</sequence>
<keyword evidence="1" id="KW-0597">Phosphoprotein</keyword>
<dbReference type="InterPro" id="IPR007492">
    <property type="entry name" value="LytTR_DNA-bd_dom"/>
</dbReference>
<proteinExistence type="predicted"/>
<dbReference type="Gene3D" id="2.40.50.1020">
    <property type="entry name" value="LytTr DNA-binding domain"/>
    <property type="match status" value="1"/>
</dbReference>
<name>A0ABT7Y7S1_9BACT</name>
<feature type="modified residue" description="4-aspartylphosphate" evidence="1">
    <location>
        <position position="55"/>
    </location>
</feature>
<evidence type="ECO:0000313" key="4">
    <source>
        <dbReference type="Proteomes" id="UP001171916"/>
    </source>
</evidence>
<dbReference type="Pfam" id="PF00072">
    <property type="entry name" value="Response_reg"/>
    <property type="match status" value="1"/>
</dbReference>
<dbReference type="EMBL" id="JAUEPH010000001">
    <property type="protein sequence ID" value="MDN3202568.1"/>
    <property type="molecule type" value="Genomic_DNA"/>
</dbReference>
<dbReference type="InterPro" id="IPR046947">
    <property type="entry name" value="LytR-like"/>
</dbReference>
<keyword evidence="3" id="KW-0238">DNA-binding</keyword>
<dbReference type="Pfam" id="PF04397">
    <property type="entry name" value="LytTR"/>
    <property type="match status" value="1"/>
</dbReference>
<gene>
    <name evidence="3" type="ORF">QVH07_00345</name>
</gene>
<dbReference type="SMART" id="SM00448">
    <property type="entry name" value="REC"/>
    <property type="match status" value="1"/>
</dbReference>
<dbReference type="PANTHER" id="PTHR37299">
    <property type="entry name" value="TRANSCRIPTIONAL REGULATOR-RELATED"/>
    <property type="match status" value="1"/>
</dbReference>
<dbReference type="InterPro" id="IPR011006">
    <property type="entry name" value="CheY-like_superfamily"/>
</dbReference>
<evidence type="ECO:0000256" key="1">
    <source>
        <dbReference type="PROSITE-ProRule" id="PRU00169"/>
    </source>
</evidence>
<organism evidence="3 4">
    <name type="scientific">Algoriphagus sediminis</name>
    <dbReference type="NCBI Taxonomy" id="3057113"/>
    <lineage>
        <taxon>Bacteria</taxon>
        <taxon>Pseudomonadati</taxon>
        <taxon>Bacteroidota</taxon>
        <taxon>Cytophagia</taxon>
        <taxon>Cytophagales</taxon>
        <taxon>Cyclobacteriaceae</taxon>
        <taxon>Algoriphagus</taxon>
    </lineage>
</organism>
<dbReference type="SUPFAM" id="SSF52172">
    <property type="entry name" value="CheY-like"/>
    <property type="match status" value="1"/>
</dbReference>
<dbReference type="PROSITE" id="PS50110">
    <property type="entry name" value="RESPONSE_REGULATORY"/>
    <property type="match status" value="1"/>
</dbReference>
<dbReference type="GO" id="GO:0003677">
    <property type="term" value="F:DNA binding"/>
    <property type="evidence" value="ECO:0007669"/>
    <property type="project" value="UniProtKB-KW"/>
</dbReference>
<reference evidence="3" key="1">
    <citation type="submission" date="2023-06" db="EMBL/GenBank/DDBJ databases">
        <title>Robiginitalea aurantiacus sp. nov. and Algoriphagus sediminis sp. nov., isolated from coastal sediment.</title>
        <authorList>
            <person name="Zhou Z.Y."/>
            <person name="An J."/>
            <person name="Jia Y.W."/>
            <person name="Du Z.J."/>
        </authorList>
    </citation>
    <scope>NUCLEOTIDE SEQUENCE</scope>
    <source>
        <strain evidence="3">C2-7</strain>
    </source>
</reference>
<dbReference type="RefSeq" id="WP_289998112.1">
    <property type="nucleotide sequence ID" value="NZ_JAUEPH010000001.1"/>
</dbReference>
<dbReference type="PANTHER" id="PTHR37299:SF1">
    <property type="entry name" value="STAGE 0 SPORULATION PROTEIN A HOMOLOG"/>
    <property type="match status" value="1"/>
</dbReference>
<dbReference type="Gene3D" id="3.40.50.2300">
    <property type="match status" value="1"/>
</dbReference>
<dbReference type="SMART" id="SM00850">
    <property type="entry name" value="LytTR"/>
    <property type="match status" value="1"/>
</dbReference>
<feature type="domain" description="Response regulatory" evidence="2">
    <location>
        <begin position="2"/>
        <end position="115"/>
    </location>
</feature>
<dbReference type="InterPro" id="IPR001789">
    <property type="entry name" value="Sig_transdc_resp-reg_receiver"/>
</dbReference>
<evidence type="ECO:0000313" key="3">
    <source>
        <dbReference type="EMBL" id="MDN3202568.1"/>
    </source>
</evidence>
<evidence type="ECO:0000259" key="2">
    <source>
        <dbReference type="PROSITE" id="PS50110"/>
    </source>
</evidence>
<comment type="caution">
    <text evidence="3">The sequence shown here is derived from an EMBL/GenBank/DDBJ whole genome shotgun (WGS) entry which is preliminary data.</text>
</comment>